<dbReference type="PANTHER" id="PTHR11129:SF2">
    <property type="entry name" value="GERANYLGERANYL TRANSFERASE TYPE-2 SUBUNIT ALPHA"/>
    <property type="match status" value="1"/>
</dbReference>
<dbReference type="SUPFAM" id="SSF48439">
    <property type="entry name" value="Protein prenylyltransferase"/>
    <property type="match status" value="1"/>
</dbReference>
<name>A0A316VMK8_9BASI</name>
<keyword evidence="4" id="KW-0677">Repeat</keyword>
<keyword evidence="9" id="KW-1185">Reference proteome</keyword>
<dbReference type="PANTHER" id="PTHR11129">
    <property type="entry name" value="PROTEIN FARNESYLTRANSFERASE ALPHA SUBUNIT/RAB GERANYLGERANYL TRANSFERASE ALPHA SUBUNIT"/>
    <property type="match status" value="1"/>
</dbReference>
<evidence type="ECO:0000256" key="6">
    <source>
        <dbReference type="RuleBase" id="RU367120"/>
    </source>
</evidence>
<dbReference type="Gene3D" id="1.25.40.120">
    <property type="entry name" value="Protein prenylyltransferase"/>
    <property type="match status" value="1"/>
</dbReference>
<evidence type="ECO:0000256" key="3">
    <source>
        <dbReference type="ARBA" id="ARBA00022679"/>
    </source>
</evidence>
<dbReference type="InParanoid" id="A0A316VMK8"/>
<dbReference type="EC" id="2.5.1.60" evidence="6"/>
<feature type="compositionally biased region" description="Low complexity" evidence="7">
    <location>
        <begin position="7"/>
        <end position="27"/>
    </location>
</feature>
<dbReference type="InterPro" id="IPR002088">
    <property type="entry name" value="Prenyl_trans_a"/>
</dbReference>
<evidence type="ECO:0000256" key="1">
    <source>
        <dbReference type="ARBA" id="ARBA00006734"/>
    </source>
</evidence>
<evidence type="ECO:0000256" key="2">
    <source>
        <dbReference type="ARBA" id="ARBA00022602"/>
    </source>
</evidence>
<proteinExistence type="inferred from homology"/>
<dbReference type="EMBL" id="KZ819524">
    <property type="protein sequence ID" value="PWN38869.1"/>
    <property type="molecule type" value="Genomic_DNA"/>
</dbReference>
<feature type="region of interest" description="Disordered" evidence="7">
    <location>
        <begin position="1"/>
        <end position="31"/>
    </location>
</feature>
<evidence type="ECO:0000256" key="4">
    <source>
        <dbReference type="ARBA" id="ARBA00022737"/>
    </source>
</evidence>
<keyword evidence="2 6" id="KW-0637">Prenyltransferase</keyword>
<dbReference type="AlphaFoldDB" id="A0A316VMK8"/>
<protein>
    <recommendedName>
        <fullName evidence="6">Geranylgeranyl transferase type-2 subunit alpha</fullName>
        <ecNumber evidence="6">2.5.1.60</ecNumber>
    </recommendedName>
    <alternativeName>
        <fullName evidence="6">Geranylgeranyl transferase type II subunit alpha</fullName>
    </alternativeName>
</protein>
<accession>A0A316VMK8</accession>
<dbReference type="GO" id="GO:0005968">
    <property type="term" value="C:Rab-protein geranylgeranyltransferase complex"/>
    <property type="evidence" value="ECO:0007669"/>
    <property type="project" value="TreeGrafter"/>
</dbReference>
<dbReference type="FunCoup" id="A0A316VMK8">
    <property type="interactions" value="42"/>
</dbReference>
<comment type="similarity">
    <text evidence="1 6">Belongs to the protein prenyltransferase subunit alpha family.</text>
</comment>
<dbReference type="GeneID" id="37038530"/>
<dbReference type="RefSeq" id="XP_025366029.1">
    <property type="nucleotide sequence ID" value="XM_025516660.1"/>
</dbReference>
<evidence type="ECO:0000313" key="9">
    <source>
        <dbReference type="Proteomes" id="UP000245783"/>
    </source>
</evidence>
<dbReference type="Proteomes" id="UP000245783">
    <property type="component" value="Unassembled WGS sequence"/>
</dbReference>
<dbReference type="GO" id="GO:0097354">
    <property type="term" value="P:prenylation"/>
    <property type="evidence" value="ECO:0007669"/>
    <property type="project" value="UniProtKB-UniRule"/>
</dbReference>
<gene>
    <name evidence="8" type="ORF">IE81DRAFT_354357</name>
</gene>
<evidence type="ECO:0000256" key="7">
    <source>
        <dbReference type="SAM" id="MobiDB-lite"/>
    </source>
</evidence>
<dbReference type="GO" id="GO:0004663">
    <property type="term" value="F:Rab geranylgeranyltransferase activity"/>
    <property type="evidence" value="ECO:0007669"/>
    <property type="project" value="UniProtKB-UniRule"/>
</dbReference>
<keyword evidence="3 6" id="KW-0808">Transferase</keyword>
<comment type="catalytic activity">
    <reaction evidence="5 6">
        <text>geranylgeranyl diphosphate + L-cysteinyl-[protein] = S-geranylgeranyl-L-cysteinyl-[protein] + diphosphate</text>
        <dbReference type="Rhea" id="RHEA:21240"/>
        <dbReference type="Rhea" id="RHEA-COMP:10131"/>
        <dbReference type="Rhea" id="RHEA-COMP:11537"/>
        <dbReference type="ChEBI" id="CHEBI:29950"/>
        <dbReference type="ChEBI" id="CHEBI:33019"/>
        <dbReference type="ChEBI" id="CHEBI:57533"/>
        <dbReference type="ChEBI" id="CHEBI:86021"/>
        <dbReference type="EC" id="2.5.1.60"/>
    </reaction>
</comment>
<comment type="function">
    <text evidence="6">Catalyzes the transfer of a geranyl-geranyl moiety from geranyl-geranyl pyrophosphate to cysteines occuring in specific C-terminal amino acid sequences.</text>
</comment>
<reference evidence="8 9" key="1">
    <citation type="journal article" date="2018" name="Mol. Biol. Evol.">
        <title>Broad Genomic Sampling Reveals a Smut Pathogenic Ancestry of the Fungal Clade Ustilaginomycotina.</title>
        <authorList>
            <person name="Kijpornyongpan T."/>
            <person name="Mondo S.J."/>
            <person name="Barry K."/>
            <person name="Sandor L."/>
            <person name="Lee J."/>
            <person name="Lipzen A."/>
            <person name="Pangilinan J."/>
            <person name="LaButti K."/>
            <person name="Hainaut M."/>
            <person name="Henrissat B."/>
            <person name="Grigoriev I.V."/>
            <person name="Spatafora J.W."/>
            <person name="Aime M.C."/>
        </authorList>
    </citation>
    <scope>NUCLEOTIDE SEQUENCE [LARGE SCALE GENOMIC DNA]</scope>
    <source>
        <strain evidence="8 9">MCA 4658</strain>
    </source>
</reference>
<dbReference type="Pfam" id="PF01239">
    <property type="entry name" value="PPTA"/>
    <property type="match status" value="5"/>
</dbReference>
<evidence type="ECO:0000313" key="8">
    <source>
        <dbReference type="EMBL" id="PWN38869.1"/>
    </source>
</evidence>
<evidence type="ECO:0000256" key="5">
    <source>
        <dbReference type="ARBA" id="ARBA00047658"/>
    </source>
</evidence>
<dbReference type="STRING" id="1522189.A0A316VMK8"/>
<dbReference type="PROSITE" id="PS51147">
    <property type="entry name" value="PFTA"/>
    <property type="match status" value="3"/>
</dbReference>
<dbReference type="OrthoDB" id="1658at2759"/>
<sequence length="353" mass="41350">MHGIKRSAFSHSTSDSSDSSSSSSAAARAKKTREAEKLRAYAALEESIFSARREEDEEMEMLKRTGELLGLNPEVYTVWSFRREIMQRMIGAAKRARDARARRLIGADVELTQHALKAHPKVYWIWNHRAWCLEHLPVDEDEVVEEEGRVDRQRLQSPRKWKRELKLVDGMLQMDGRNFHGWNYPYAALHLDLAAQELAYTLRHVEKDFSNFSAWHHRGIILCGYWKAKGWDVDRIRSARDEEFELIKQAMYTDPSDESIWNYHSWLIDQDASVRVLERECEQIEELLELEPDARYCMRALSQYNILLAAASSSSSSNSDSEKRKERAKQLLRRLQIVDALRKEEYKEMEQEI</sequence>
<organism evidence="8 9">
    <name type="scientific">Ceraceosorus guamensis</name>
    <dbReference type="NCBI Taxonomy" id="1522189"/>
    <lineage>
        <taxon>Eukaryota</taxon>
        <taxon>Fungi</taxon>
        <taxon>Dikarya</taxon>
        <taxon>Basidiomycota</taxon>
        <taxon>Ustilaginomycotina</taxon>
        <taxon>Exobasidiomycetes</taxon>
        <taxon>Ceraceosorales</taxon>
        <taxon>Ceraceosoraceae</taxon>
        <taxon>Ceraceosorus</taxon>
    </lineage>
</organism>